<evidence type="ECO:0008006" key="3">
    <source>
        <dbReference type="Google" id="ProtNLM"/>
    </source>
</evidence>
<evidence type="ECO:0000313" key="1">
    <source>
        <dbReference type="EMBL" id="MBS4536907.1"/>
    </source>
</evidence>
<dbReference type="EMBL" id="WSFT01000005">
    <property type="protein sequence ID" value="MBS4536907.1"/>
    <property type="molecule type" value="Genomic_DNA"/>
</dbReference>
<dbReference type="RefSeq" id="WP_203364839.1">
    <property type="nucleotide sequence ID" value="NZ_WSFT01000005.1"/>
</dbReference>
<dbReference type="Proteomes" id="UP000724672">
    <property type="component" value="Unassembled WGS sequence"/>
</dbReference>
<accession>A0A942UWJ0</accession>
<sequence length="46" mass="5418">MLRNDMWKIFEATGKIDDYLYCIDAINDNEMKDTESDNEEPSDIQS</sequence>
<organism evidence="1 2">
    <name type="scientific">Anaeromonas frigoriresistens</name>
    <dbReference type="NCBI Taxonomy" id="2683708"/>
    <lineage>
        <taxon>Bacteria</taxon>
        <taxon>Bacillati</taxon>
        <taxon>Bacillota</taxon>
        <taxon>Tissierellia</taxon>
        <taxon>Tissierellales</taxon>
        <taxon>Thermohalobacteraceae</taxon>
        <taxon>Anaeromonas</taxon>
    </lineage>
</organism>
<keyword evidence="2" id="KW-1185">Reference proteome</keyword>
<gene>
    <name evidence="1" type="ORF">GOQ27_00440</name>
</gene>
<dbReference type="AlphaFoldDB" id="A0A942UWJ0"/>
<proteinExistence type="predicted"/>
<reference evidence="1" key="1">
    <citation type="submission" date="2019-12" db="EMBL/GenBank/DDBJ databases">
        <title>Clostridiaceae gen. nov. sp. nov., isolated from sediment in Xinjiang, China.</title>
        <authorList>
            <person name="Zhang R."/>
        </authorList>
    </citation>
    <scope>NUCLEOTIDE SEQUENCE</scope>
    <source>
        <strain evidence="1">D2Q-11</strain>
    </source>
</reference>
<comment type="caution">
    <text evidence="1">The sequence shown here is derived from an EMBL/GenBank/DDBJ whole genome shotgun (WGS) entry which is preliminary data.</text>
</comment>
<name>A0A942UWJ0_9FIRM</name>
<evidence type="ECO:0000313" key="2">
    <source>
        <dbReference type="Proteomes" id="UP000724672"/>
    </source>
</evidence>
<protein>
    <recommendedName>
        <fullName evidence="3">YqzL-like protein</fullName>
    </recommendedName>
</protein>